<dbReference type="EMBL" id="OU895877">
    <property type="protein sequence ID" value="CAG9801090.1"/>
    <property type="molecule type" value="Genomic_DNA"/>
</dbReference>
<evidence type="ECO:0008006" key="3">
    <source>
        <dbReference type="Google" id="ProtNLM"/>
    </source>
</evidence>
<protein>
    <recommendedName>
        <fullName evidence="3">Ataxin-2 C-terminal domain-containing protein</fullName>
    </recommendedName>
</protein>
<dbReference type="Proteomes" id="UP001153620">
    <property type="component" value="Chromosome 1"/>
</dbReference>
<evidence type="ECO:0000313" key="2">
    <source>
        <dbReference type="Proteomes" id="UP001153620"/>
    </source>
</evidence>
<reference evidence="1" key="2">
    <citation type="submission" date="2022-10" db="EMBL/GenBank/DDBJ databases">
        <authorList>
            <consortium name="ENA_rothamsted_submissions"/>
            <consortium name="culmorum"/>
            <person name="King R."/>
        </authorList>
    </citation>
    <scope>NUCLEOTIDE SEQUENCE</scope>
</reference>
<reference evidence="1" key="1">
    <citation type="submission" date="2022-01" db="EMBL/GenBank/DDBJ databases">
        <authorList>
            <person name="King R."/>
        </authorList>
    </citation>
    <scope>NUCLEOTIDE SEQUENCE</scope>
</reference>
<name>A0A9N9WPE9_9DIPT</name>
<sequence length="153" mass="17817">MCIERLPPSNFMGSTGNFTTDVPVEIPDIDADYDIDDESDDEYNLIDESSEWNDYLWMENEQEFEQEEIRRLEEEELANQCMEDMSEMLLLDEITQVEVEQHKESLSALAQKSNLNPFAEEFFPSDAVLTSATTHSYIIYLVLFHTLSNKKKN</sequence>
<gene>
    <name evidence="1" type="ORF">CHIRRI_LOCUS4025</name>
</gene>
<organism evidence="1 2">
    <name type="scientific">Chironomus riparius</name>
    <dbReference type="NCBI Taxonomy" id="315576"/>
    <lineage>
        <taxon>Eukaryota</taxon>
        <taxon>Metazoa</taxon>
        <taxon>Ecdysozoa</taxon>
        <taxon>Arthropoda</taxon>
        <taxon>Hexapoda</taxon>
        <taxon>Insecta</taxon>
        <taxon>Pterygota</taxon>
        <taxon>Neoptera</taxon>
        <taxon>Endopterygota</taxon>
        <taxon>Diptera</taxon>
        <taxon>Nematocera</taxon>
        <taxon>Chironomoidea</taxon>
        <taxon>Chironomidae</taxon>
        <taxon>Chironominae</taxon>
        <taxon>Chironomus</taxon>
    </lineage>
</organism>
<keyword evidence="2" id="KW-1185">Reference proteome</keyword>
<proteinExistence type="predicted"/>
<dbReference type="AlphaFoldDB" id="A0A9N9WPE9"/>
<evidence type="ECO:0000313" key="1">
    <source>
        <dbReference type="EMBL" id="CAG9801090.1"/>
    </source>
</evidence>
<accession>A0A9N9WPE9</accession>